<dbReference type="InterPro" id="IPR003018">
    <property type="entry name" value="GAF"/>
</dbReference>
<dbReference type="STRING" id="861266.ARTSIC4J27_3153"/>
<organism evidence="2 3">
    <name type="scientific">Pseudarthrobacter siccitolerans</name>
    <dbReference type="NCBI Taxonomy" id="861266"/>
    <lineage>
        <taxon>Bacteria</taxon>
        <taxon>Bacillati</taxon>
        <taxon>Actinomycetota</taxon>
        <taxon>Actinomycetes</taxon>
        <taxon>Micrococcales</taxon>
        <taxon>Micrococcaceae</taxon>
        <taxon>Pseudarthrobacter</taxon>
    </lineage>
</organism>
<evidence type="ECO:0000259" key="1">
    <source>
        <dbReference type="Pfam" id="PF01590"/>
    </source>
</evidence>
<dbReference type="Pfam" id="PF01590">
    <property type="entry name" value="GAF"/>
    <property type="match status" value="1"/>
</dbReference>
<dbReference type="EMBL" id="CAQI01000048">
    <property type="protein sequence ID" value="CCQ47173.1"/>
    <property type="molecule type" value="Genomic_DNA"/>
</dbReference>
<name>A0A024H591_9MICC</name>
<comment type="caution">
    <text evidence="2">The sequence shown here is derived from an EMBL/GenBank/DDBJ whole genome shotgun (WGS) entry which is preliminary data.</text>
</comment>
<protein>
    <submittedName>
        <fullName evidence="2">GAF domain protein</fullName>
    </submittedName>
</protein>
<dbReference type="Proteomes" id="UP000035722">
    <property type="component" value="Unassembled WGS sequence"/>
</dbReference>
<proteinExistence type="predicted"/>
<dbReference type="Gene3D" id="3.30.450.40">
    <property type="match status" value="1"/>
</dbReference>
<dbReference type="InterPro" id="IPR029016">
    <property type="entry name" value="GAF-like_dom_sf"/>
</dbReference>
<reference evidence="3" key="1">
    <citation type="journal article" date="2014" name="Genome Announc.">
        <title>Genome Sequence of Arthrobacter siccitolerans 4J27, a Xeroprotectant-Producing Desiccation-Tolerant Microorganism.</title>
        <authorList>
            <person name="Manzanera M."/>
            <person name="Santa-Cruz-Calvo L."/>
            <person name="Vilchez J.I."/>
            <person name="Garcia-Fontana C."/>
            <person name="Silva-Castro G.A."/>
            <person name="Calvo C."/>
            <person name="Gonzalez-Lopez J."/>
        </authorList>
    </citation>
    <scope>NUCLEOTIDE SEQUENCE [LARGE SCALE GENOMIC DNA]</scope>
    <source>
        <strain evidence="3">4J27</strain>
    </source>
</reference>
<evidence type="ECO:0000313" key="2">
    <source>
        <dbReference type="EMBL" id="CCQ47173.1"/>
    </source>
</evidence>
<feature type="domain" description="GAF" evidence="1">
    <location>
        <begin position="88"/>
        <end position="215"/>
    </location>
</feature>
<keyword evidence="3" id="KW-1185">Reference proteome</keyword>
<dbReference type="AlphaFoldDB" id="A0A024H591"/>
<evidence type="ECO:0000313" key="3">
    <source>
        <dbReference type="Proteomes" id="UP000035722"/>
    </source>
</evidence>
<dbReference type="RefSeq" id="WP_050056051.1">
    <property type="nucleotide sequence ID" value="NZ_CAQI01000048.1"/>
</dbReference>
<accession>A0A024H591</accession>
<gene>
    <name evidence="2" type="ORF">ARTSIC4J27_3153</name>
</gene>
<sequence length="442" mass="47059">MGTAGKGAGGEEETVDYGLRFSDPAKYARALRRAHELVISGVTRPEIPTPLAESWRRSMALGISPDQHSPRHLHDPSEVLQLRREHRLQRVMPALQDLLADDSSSGRHLLVLTNAGGEILWRVGSREALRRADRLEFSEGADWSEAGIGTNAISEALVTGVPVQLFSAEHLVRTHHDWACTAAPIMDPLTGALLGVLDVSGPLDTISADTLRMVRCAVWVAESLLGTSDGGASLGASSSARASRQDVRRPAVGVSSLELLGDRPAAEFADGSRVPLTLRRAEILALLDSRSQGWSAEELAYELHGDAGTSQAIRTEMFRVRSVLGDAVESNPYRLAAGLAGCSDSGRVLRLLREGLVVEALDAYTAPLLSRSGVLAVQLLRDQLDLAVGSAVRSSGDAGLLVRWLSTDMGAADAQGVNALGQLVGHADPRYSMFRASSAFCG</sequence>